<keyword evidence="1" id="KW-0812">Transmembrane</keyword>
<feature type="transmembrane region" description="Helical" evidence="1">
    <location>
        <begin position="6"/>
        <end position="26"/>
    </location>
</feature>
<feature type="non-terminal residue" evidence="2">
    <location>
        <position position="61"/>
    </location>
</feature>
<reference evidence="2" key="1">
    <citation type="journal article" date="2014" name="Front. Microbiol.">
        <title>High frequency of phylogenetically diverse reductive dehalogenase-homologous genes in deep subseafloor sedimentary metagenomes.</title>
        <authorList>
            <person name="Kawai M."/>
            <person name="Futagami T."/>
            <person name="Toyoda A."/>
            <person name="Takaki Y."/>
            <person name="Nishi S."/>
            <person name="Hori S."/>
            <person name="Arai W."/>
            <person name="Tsubouchi T."/>
            <person name="Morono Y."/>
            <person name="Uchiyama I."/>
            <person name="Ito T."/>
            <person name="Fujiyama A."/>
            <person name="Inagaki F."/>
            <person name="Takami H."/>
        </authorList>
    </citation>
    <scope>NUCLEOTIDE SEQUENCE</scope>
    <source>
        <strain evidence="2">Expedition CK06-06</strain>
    </source>
</reference>
<dbReference type="EMBL" id="BARS01023418">
    <property type="protein sequence ID" value="GAG11303.1"/>
    <property type="molecule type" value="Genomic_DNA"/>
</dbReference>
<evidence type="ECO:0000256" key="1">
    <source>
        <dbReference type="SAM" id="Phobius"/>
    </source>
</evidence>
<keyword evidence="1" id="KW-0472">Membrane</keyword>
<accession>X0VFQ8</accession>
<sequence>MKKITIYITAGILLFLIGILIGRFAFQKTETIVKIVKQEKIVTKWRTKVITKRDVIAMPVR</sequence>
<organism evidence="2">
    <name type="scientific">marine sediment metagenome</name>
    <dbReference type="NCBI Taxonomy" id="412755"/>
    <lineage>
        <taxon>unclassified sequences</taxon>
        <taxon>metagenomes</taxon>
        <taxon>ecological metagenomes</taxon>
    </lineage>
</organism>
<protein>
    <submittedName>
        <fullName evidence="2">Uncharacterized protein</fullName>
    </submittedName>
</protein>
<keyword evidence="1" id="KW-1133">Transmembrane helix</keyword>
<proteinExistence type="predicted"/>
<evidence type="ECO:0000313" key="2">
    <source>
        <dbReference type="EMBL" id="GAG11303.1"/>
    </source>
</evidence>
<gene>
    <name evidence="2" type="ORF">S01H1_37288</name>
</gene>
<dbReference type="AlphaFoldDB" id="X0VFQ8"/>
<comment type="caution">
    <text evidence="2">The sequence shown here is derived from an EMBL/GenBank/DDBJ whole genome shotgun (WGS) entry which is preliminary data.</text>
</comment>
<name>X0VFQ8_9ZZZZ</name>